<dbReference type="EMBL" id="LAZR01032757">
    <property type="protein sequence ID" value="KKL49997.1"/>
    <property type="molecule type" value="Genomic_DNA"/>
</dbReference>
<accession>A0A0F9FFU1</accession>
<gene>
    <name evidence="1" type="ORF">LCGC14_2309890</name>
</gene>
<organism evidence="1">
    <name type="scientific">marine sediment metagenome</name>
    <dbReference type="NCBI Taxonomy" id="412755"/>
    <lineage>
        <taxon>unclassified sequences</taxon>
        <taxon>metagenomes</taxon>
        <taxon>ecological metagenomes</taxon>
    </lineage>
</organism>
<dbReference type="AlphaFoldDB" id="A0A0F9FFU1"/>
<protein>
    <submittedName>
        <fullName evidence="1">Uncharacterized protein</fullName>
    </submittedName>
</protein>
<evidence type="ECO:0000313" key="1">
    <source>
        <dbReference type="EMBL" id="KKL49997.1"/>
    </source>
</evidence>
<name>A0A0F9FFU1_9ZZZZ</name>
<sequence>MARRGRMGLSSRRFDNRFTVTEANVSRDELGTSPGAGAIGIWAASTAVDGLLTVRIGARIQLNRQTIPLEATLAINTLNDGPLATAQVRPGDRITVDYVEVTAGTARIIVEFLGADLGIS</sequence>
<reference evidence="1" key="1">
    <citation type="journal article" date="2015" name="Nature">
        <title>Complex archaea that bridge the gap between prokaryotes and eukaryotes.</title>
        <authorList>
            <person name="Spang A."/>
            <person name="Saw J.H."/>
            <person name="Jorgensen S.L."/>
            <person name="Zaremba-Niedzwiedzka K."/>
            <person name="Martijn J."/>
            <person name="Lind A.E."/>
            <person name="van Eijk R."/>
            <person name="Schleper C."/>
            <person name="Guy L."/>
            <person name="Ettema T.J."/>
        </authorList>
    </citation>
    <scope>NUCLEOTIDE SEQUENCE</scope>
</reference>
<proteinExistence type="predicted"/>
<comment type="caution">
    <text evidence="1">The sequence shown here is derived from an EMBL/GenBank/DDBJ whole genome shotgun (WGS) entry which is preliminary data.</text>
</comment>